<feature type="transmembrane region" description="Helical" evidence="14">
    <location>
        <begin position="6"/>
        <end position="29"/>
    </location>
</feature>
<gene>
    <name evidence="15" type="primary">ATP8</name>
</gene>
<dbReference type="RefSeq" id="YP_010238574.1">
    <property type="nucleotide sequence ID" value="NC_059850.1"/>
</dbReference>
<evidence type="ECO:0000256" key="6">
    <source>
        <dbReference type="ARBA" id="ARBA00022692"/>
    </source>
</evidence>
<sequence length="53" mass="6479">MPQMSPINWLSLFIIFSITFVIFNMMNYFNFFPSTPKSHFPKNKINNSMNWKW</sequence>
<evidence type="ECO:0000313" key="15">
    <source>
        <dbReference type="EMBL" id="QTE20631.1"/>
    </source>
</evidence>
<evidence type="ECO:0000256" key="11">
    <source>
        <dbReference type="ARBA" id="ARBA00023136"/>
    </source>
</evidence>
<protein>
    <recommendedName>
        <fullName evidence="13">ATP synthase complex subunit 8</fullName>
    </recommendedName>
</protein>
<proteinExistence type="inferred from homology"/>
<evidence type="ECO:0000256" key="12">
    <source>
        <dbReference type="ARBA" id="ARBA00024864"/>
    </source>
</evidence>
<evidence type="ECO:0000256" key="13">
    <source>
        <dbReference type="RuleBase" id="RU003661"/>
    </source>
</evidence>
<organism evidence="15">
    <name type="scientific">Cephenemyia stimulator</name>
    <name type="common">Deer botfly</name>
    <name type="synonym">Oestrus stimulator</name>
    <dbReference type="NCBI Taxonomy" id="170895"/>
    <lineage>
        <taxon>Eukaryota</taxon>
        <taxon>Metazoa</taxon>
        <taxon>Ecdysozoa</taxon>
        <taxon>Arthropoda</taxon>
        <taxon>Hexapoda</taxon>
        <taxon>Insecta</taxon>
        <taxon>Pterygota</taxon>
        <taxon>Neoptera</taxon>
        <taxon>Endopterygota</taxon>
        <taxon>Diptera</taxon>
        <taxon>Brachycera</taxon>
        <taxon>Muscomorpha</taxon>
        <taxon>Oestroidea</taxon>
        <taxon>Oestridae</taxon>
        <taxon>Cephenemyiinae</taxon>
        <taxon>Cephenemyia</taxon>
    </lineage>
</organism>
<keyword evidence="9 13" id="KW-0406">Ion transport</keyword>
<comment type="subunit">
    <text evidence="3">F-type ATPases have 2 components, CF(1) - the catalytic core - and CF(0) - the membrane proton channel.</text>
</comment>
<geneLocation type="mitochondrion" evidence="15"/>
<evidence type="ECO:0000256" key="4">
    <source>
        <dbReference type="ARBA" id="ARBA00022448"/>
    </source>
</evidence>
<dbReference type="Pfam" id="PF00895">
    <property type="entry name" value="ATP-synt_8"/>
    <property type="match status" value="1"/>
</dbReference>
<comment type="subcellular location">
    <subcellularLocation>
        <location evidence="1 13">Mitochondrion membrane</location>
        <topology evidence="1 13">Single-pass membrane protein</topology>
    </subcellularLocation>
</comment>
<dbReference type="GO" id="GO:0031966">
    <property type="term" value="C:mitochondrial membrane"/>
    <property type="evidence" value="ECO:0007669"/>
    <property type="project" value="UniProtKB-SubCell"/>
</dbReference>
<evidence type="ECO:0000256" key="2">
    <source>
        <dbReference type="ARBA" id="ARBA00008892"/>
    </source>
</evidence>
<dbReference type="GO" id="GO:0015078">
    <property type="term" value="F:proton transmembrane transporter activity"/>
    <property type="evidence" value="ECO:0007669"/>
    <property type="project" value="InterPro"/>
</dbReference>
<keyword evidence="11 14" id="KW-0472">Membrane</keyword>
<evidence type="ECO:0000256" key="3">
    <source>
        <dbReference type="ARBA" id="ARBA00011291"/>
    </source>
</evidence>
<keyword evidence="5 13" id="KW-0138">CF(0)</keyword>
<evidence type="ECO:0000256" key="9">
    <source>
        <dbReference type="ARBA" id="ARBA00023065"/>
    </source>
</evidence>
<evidence type="ECO:0000256" key="1">
    <source>
        <dbReference type="ARBA" id="ARBA00004304"/>
    </source>
</evidence>
<dbReference type="AlphaFoldDB" id="A0A8A4YRU2"/>
<reference evidence="15" key="1">
    <citation type="submission" date="2020-10" db="EMBL/GenBank/DDBJ databases">
        <title>The complete mitochondrial genome of Cephenemyia stimulator (Diptera: Oestridae).</title>
        <authorList>
            <person name="Aleix-Mata G."/>
            <person name="Fidalgo L.E."/>
            <person name="Lopez Beceiro A.M."/>
            <person name="Perez J.M."/>
            <person name="Sanchez A."/>
        </authorList>
    </citation>
    <scope>NUCLEOTIDE SEQUENCE</scope>
</reference>
<dbReference type="EMBL" id="MW145178">
    <property type="protein sequence ID" value="QTE20631.1"/>
    <property type="molecule type" value="Genomic_DNA"/>
</dbReference>
<name>A0A8A4YRU2_CEPST</name>
<comment type="similarity">
    <text evidence="2 13">Belongs to the ATPase protein 8 family.</text>
</comment>
<dbReference type="CTD" id="4509"/>
<keyword evidence="4 13" id="KW-0813">Transport</keyword>
<evidence type="ECO:0000256" key="5">
    <source>
        <dbReference type="ARBA" id="ARBA00022547"/>
    </source>
</evidence>
<keyword evidence="8 14" id="KW-1133">Transmembrane helix</keyword>
<dbReference type="GO" id="GO:0045259">
    <property type="term" value="C:proton-transporting ATP synthase complex"/>
    <property type="evidence" value="ECO:0007669"/>
    <property type="project" value="UniProtKB-KW"/>
</dbReference>
<dbReference type="InterPro" id="IPR001421">
    <property type="entry name" value="ATP8_metazoa"/>
</dbReference>
<evidence type="ECO:0000256" key="8">
    <source>
        <dbReference type="ARBA" id="ARBA00022989"/>
    </source>
</evidence>
<keyword evidence="10 13" id="KW-0496">Mitochondrion</keyword>
<comment type="function">
    <text evidence="12">Mitochondrial membrane ATP synthase (F(1)F(0) ATP synthase or Complex V) produces ATP from ADP in the presence of a proton gradient across the membrane which is generated by electron transport complexes of the respiratory chain. F-type ATPases consist of two structural domains, F(1) - containing the extramembraneous catalytic core and F(0) - containing the membrane proton channel, linked together by a central stalk and a peripheral stalk. During catalysis, ATP synthesis in the catalytic domain of F(1) is coupled via a rotary mechanism of the central stalk subunits to proton translocation. Part of the complex F(0) domain. Minor subunit located with subunit a in the membrane.</text>
</comment>
<keyword evidence="6 13" id="KW-0812">Transmembrane</keyword>
<evidence type="ECO:0000256" key="10">
    <source>
        <dbReference type="ARBA" id="ARBA00023128"/>
    </source>
</evidence>
<evidence type="ECO:0000256" key="14">
    <source>
        <dbReference type="SAM" id="Phobius"/>
    </source>
</evidence>
<dbReference type="GeneID" id="69235543"/>
<dbReference type="GO" id="GO:0015986">
    <property type="term" value="P:proton motive force-driven ATP synthesis"/>
    <property type="evidence" value="ECO:0007669"/>
    <property type="project" value="InterPro"/>
</dbReference>
<accession>A0A8A4YRU2</accession>
<evidence type="ECO:0000256" key="7">
    <source>
        <dbReference type="ARBA" id="ARBA00022781"/>
    </source>
</evidence>
<keyword evidence="7 13" id="KW-0375">Hydrogen ion transport</keyword>